<dbReference type="GO" id="GO:0005737">
    <property type="term" value="C:cytoplasm"/>
    <property type="evidence" value="ECO:0007669"/>
    <property type="project" value="UniProtKB-SubCell"/>
</dbReference>
<dbReference type="InterPro" id="IPR022892">
    <property type="entry name" value="RNaseHI"/>
</dbReference>
<evidence type="ECO:0000256" key="7">
    <source>
        <dbReference type="ARBA" id="ARBA00022759"/>
    </source>
</evidence>
<dbReference type="Pfam" id="PF00075">
    <property type="entry name" value="RNase_H"/>
    <property type="match status" value="1"/>
</dbReference>
<evidence type="ECO:0000256" key="10">
    <source>
        <dbReference type="HAMAP-Rule" id="MF_00042"/>
    </source>
</evidence>
<reference evidence="12 13" key="1">
    <citation type="submission" date="2019-04" db="EMBL/GenBank/DDBJ databases">
        <title>genome sequence of strain W3.</title>
        <authorList>
            <person name="Gao J."/>
            <person name="Sun J."/>
        </authorList>
    </citation>
    <scope>NUCLEOTIDE SEQUENCE [LARGE SCALE GENOMIC DNA]</scope>
    <source>
        <strain evidence="12 13">W3</strain>
    </source>
</reference>
<dbReference type="PANTHER" id="PTHR10642:SF26">
    <property type="entry name" value="RIBONUCLEASE H1"/>
    <property type="match status" value="1"/>
</dbReference>
<feature type="binding site" evidence="10">
    <location>
        <position position="23"/>
    </location>
    <ligand>
        <name>Mg(2+)</name>
        <dbReference type="ChEBI" id="CHEBI:18420"/>
        <label>1</label>
    </ligand>
</feature>
<comment type="subunit">
    <text evidence="3 10">Monomer.</text>
</comment>
<dbReference type="SUPFAM" id="SSF53098">
    <property type="entry name" value="Ribonuclease H-like"/>
    <property type="match status" value="1"/>
</dbReference>
<feature type="binding site" evidence="10">
    <location>
        <position position="67"/>
    </location>
    <ligand>
        <name>Mg(2+)</name>
        <dbReference type="ChEBI" id="CHEBI:18420"/>
        <label>1</label>
    </ligand>
</feature>
<dbReference type="InterPro" id="IPR002156">
    <property type="entry name" value="RNaseH_domain"/>
</dbReference>
<proteinExistence type="inferred from homology"/>
<comment type="caution">
    <text evidence="12">The sequence shown here is derived from an EMBL/GenBank/DDBJ whole genome shotgun (WGS) entry which is preliminary data.</text>
</comment>
<dbReference type="CDD" id="cd09278">
    <property type="entry name" value="RNase_HI_prokaryote_like"/>
    <property type="match status" value="1"/>
</dbReference>
<comment type="catalytic activity">
    <reaction evidence="1 10">
        <text>Endonucleolytic cleavage to 5'-phosphomonoester.</text>
        <dbReference type="EC" id="3.1.26.4"/>
    </reaction>
</comment>
<comment type="function">
    <text evidence="10">Endonuclease that specifically degrades the RNA of RNA-DNA hybrids.</text>
</comment>
<dbReference type="GO" id="GO:0043137">
    <property type="term" value="P:DNA replication, removal of RNA primer"/>
    <property type="evidence" value="ECO:0007669"/>
    <property type="project" value="TreeGrafter"/>
</dbReference>
<dbReference type="AlphaFoldDB" id="A0A4S8PRP4"/>
<keyword evidence="10" id="KW-0963">Cytoplasm</keyword>
<evidence type="ECO:0000259" key="11">
    <source>
        <dbReference type="PROSITE" id="PS50879"/>
    </source>
</evidence>
<dbReference type="RefSeq" id="WP_136543228.1">
    <property type="nucleotide sequence ID" value="NZ_STGU01000021.1"/>
</dbReference>
<dbReference type="InterPro" id="IPR050092">
    <property type="entry name" value="RNase_H"/>
</dbReference>
<dbReference type="EMBL" id="STGU01000021">
    <property type="protein sequence ID" value="THV31189.1"/>
    <property type="molecule type" value="Genomic_DNA"/>
</dbReference>
<feature type="binding site" evidence="10">
    <location>
        <position position="154"/>
    </location>
    <ligand>
        <name>Mg(2+)</name>
        <dbReference type="ChEBI" id="CHEBI:18420"/>
        <label>2</label>
    </ligand>
</feature>
<dbReference type="Proteomes" id="UP000307378">
    <property type="component" value="Unassembled WGS sequence"/>
</dbReference>
<dbReference type="NCBIfam" id="NF001236">
    <property type="entry name" value="PRK00203.1"/>
    <property type="match status" value="1"/>
</dbReference>
<keyword evidence="5 10" id="KW-0540">Nuclease</keyword>
<dbReference type="PROSITE" id="PS50879">
    <property type="entry name" value="RNASE_H_1"/>
    <property type="match status" value="1"/>
</dbReference>
<evidence type="ECO:0000256" key="6">
    <source>
        <dbReference type="ARBA" id="ARBA00022723"/>
    </source>
</evidence>
<keyword evidence="6 10" id="KW-0479">Metal-binding</keyword>
<name>A0A4S8PRP4_9HYPH</name>
<feature type="binding site" evidence="10">
    <location>
        <position position="90"/>
    </location>
    <ligand>
        <name>Mg(2+)</name>
        <dbReference type="ChEBI" id="CHEBI:18420"/>
        <label>1</label>
    </ligand>
</feature>
<evidence type="ECO:0000256" key="4">
    <source>
        <dbReference type="ARBA" id="ARBA00012180"/>
    </source>
</evidence>
<evidence type="ECO:0000256" key="2">
    <source>
        <dbReference type="ARBA" id="ARBA00005300"/>
    </source>
</evidence>
<keyword evidence="7 10" id="KW-0255">Endonuclease</keyword>
<evidence type="ECO:0000313" key="13">
    <source>
        <dbReference type="Proteomes" id="UP000307378"/>
    </source>
</evidence>
<comment type="similarity">
    <text evidence="2 10">Belongs to the RNase H family.</text>
</comment>
<dbReference type="InterPro" id="IPR036397">
    <property type="entry name" value="RNaseH_sf"/>
</dbReference>
<gene>
    <name evidence="10 12" type="primary">rnhA</name>
    <name evidence="12" type="ORF">FAA86_22225</name>
</gene>
<comment type="cofactor">
    <cofactor evidence="10">
        <name>Mg(2+)</name>
        <dbReference type="ChEBI" id="CHEBI:18420"/>
    </cofactor>
    <text evidence="10">Binds 1 Mg(2+) ion per subunit. May bind a second metal ion at a regulatory site, or after substrate binding.</text>
</comment>
<feature type="domain" description="RNase H type-1" evidence="11">
    <location>
        <begin position="14"/>
        <end position="162"/>
    </location>
</feature>
<evidence type="ECO:0000256" key="3">
    <source>
        <dbReference type="ARBA" id="ARBA00011245"/>
    </source>
</evidence>
<organism evidence="12 13">
    <name type="scientific">Rhizobium rosettiformans W3</name>
    <dbReference type="NCBI Taxonomy" id="538378"/>
    <lineage>
        <taxon>Bacteria</taxon>
        <taxon>Pseudomonadati</taxon>
        <taxon>Pseudomonadota</taxon>
        <taxon>Alphaproteobacteria</taxon>
        <taxon>Hyphomicrobiales</taxon>
        <taxon>Rhizobiaceae</taxon>
        <taxon>Rhizobium/Agrobacterium group</taxon>
        <taxon>Rhizobium</taxon>
    </lineage>
</organism>
<evidence type="ECO:0000256" key="1">
    <source>
        <dbReference type="ARBA" id="ARBA00000077"/>
    </source>
</evidence>
<protein>
    <recommendedName>
        <fullName evidence="4 10">Ribonuclease H</fullName>
        <shortName evidence="10">RNase H</shortName>
        <ecNumber evidence="4 10">3.1.26.4</ecNumber>
    </recommendedName>
</protein>
<dbReference type="EC" id="3.1.26.4" evidence="4 10"/>
<comment type="subcellular location">
    <subcellularLocation>
        <location evidence="10">Cytoplasm</location>
    </subcellularLocation>
</comment>
<dbReference type="Gene3D" id="3.30.420.10">
    <property type="entry name" value="Ribonuclease H-like superfamily/Ribonuclease H"/>
    <property type="match status" value="1"/>
</dbReference>
<dbReference type="InterPro" id="IPR012337">
    <property type="entry name" value="RNaseH-like_sf"/>
</dbReference>
<dbReference type="GO" id="GO:0000287">
    <property type="term" value="F:magnesium ion binding"/>
    <property type="evidence" value="ECO:0007669"/>
    <property type="project" value="UniProtKB-UniRule"/>
</dbReference>
<evidence type="ECO:0000256" key="5">
    <source>
        <dbReference type="ARBA" id="ARBA00022722"/>
    </source>
</evidence>
<keyword evidence="9 10" id="KW-0460">Magnesium</keyword>
<evidence type="ECO:0000256" key="9">
    <source>
        <dbReference type="ARBA" id="ARBA00022842"/>
    </source>
</evidence>
<accession>A0A4S8PRP4</accession>
<evidence type="ECO:0000313" key="12">
    <source>
        <dbReference type="EMBL" id="THV31189.1"/>
    </source>
</evidence>
<dbReference type="GO" id="GO:0004523">
    <property type="term" value="F:RNA-DNA hybrid ribonuclease activity"/>
    <property type="evidence" value="ECO:0007669"/>
    <property type="project" value="UniProtKB-UniRule"/>
</dbReference>
<evidence type="ECO:0000256" key="8">
    <source>
        <dbReference type="ARBA" id="ARBA00022801"/>
    </source>
</evidence>
<feature type="binding site" evidence="10">
    <location>
        <position position="23"/>
    </location>
    <ligand>
        <name>Mg(2+)</name>
        <dbReference type="ChEBI" id="CHEBI:18420"/>
        <label>2</label>
    </ligand>
</feature>
<dbReference type="PANTHER" id="PTHR10642">
    <property type="entry name" value="RIBONUCLEASE H1"/>
    <property type="match status" value="1"/>
</dbReference>
<sequence>MSEINNTSPTSLTFNRRYEIATDGACSGNPGPGGWGARLLSWDGSVLRRQPKELSGWQEATTNNEMELFAAIRALRFLKNRTIPVTVKSDSQYLIKGMTEWREGWLARGWRTASGEPVKNGELWLKLYELVEHRDVTWTWVKGHSGDPDNERADALAKRALARFLRGER</sequence>
<dbReference type="HAMAP" id="MF_00042">
    <property type="entry name" value="RNase_H"/>
    <property type="match status" value="1"/>
</dbReference>
<keyword evidence="8 10" id="KW-0378">Hydrolase</keyword>
<dbReference type="GO" id="GO:0003676">
    <property type="term" value="F:nucleic acid binding"/>
    <property type="evidence" value="ECO:0007669"/>
    <property type="project" value="InterPro"/>
</dbReference>